<evidence type="ECO:0000256" key="1">
    <source>
        <dbReference type="ARBA" id="ARBA00022630"/>
    </source>
</evidence>
<accession>A0A381Q7T4</accession>
<dbReference type="PANTHER" id="PTHR42847">
    <property type="entry name" value="ALKANESULFONATE MONOOXYGENASE"/>
    <property type="match status" value="1"/>
</dbReference>
<evidence type="ECO:0000256" key="4">
    <source>
        <dbReference type="ARBA" id="ARBA00023033"/>
    </source>
</evidence>
<dbReference type="InterPro" id="IPR050172">
    <property type="entry name" value="SsuD_RutA_monooxygenase"/>
</dbReference>
<dbReference type="SUPFAM" id="SSF51679">
    <property type="entry name" value="Bacterial luciferase-like"/>
    <property type="match status" value="1"/>
</dbReference>
<evidence type="ECO:0000259" key="5">
    <source>
        <dbReference type="Pfam" id="PF00296"/>
    </source>
</evidence>
<keyword evidence="3" id="KW-0560">Oxidoreductase</keyword>
<dbReference type="GO" id="GO:0046306">
    <property type="term" value="P:alkanesulfonate catabolic process"/>
    <property type="evidence" value="ECO:0007669"/>
    <property type="project" value="TreeGrafter"/>
</dbReference>
<dbReference type="AlphaFoldDB" id="A0A381Q7T4"/>
<dbReference type="Pfam" id="PF00296">
    <property type="entry name" value="Bac_luciferase"/>
    <property type="match status" value="1"/>
</dbReference>
<dbReference type="PANTHER" id="PTHR42847:SF8">
    <property type="entry name" value="CONSERVED PROTEIN"/>
    <property type="match status" value="1"/>
</dbReference>
<evidence type="ECO:0000313" key="6">
    <source>
        <dbReference type="EMBL" id="SUZ74924.1"/>
    </source>
</evidence>
<dbReference type="Gene3D" id="3.20.20.30">
    <property type="entry name" value="Luciferase-like domain"/>
    <property type="match status" value="1"/>
</dbReference>
<protein>
    <recommendedName>
        <fullName evidence="5">Luciferase-like domain-containing protein</fullName>
    </recommendedName>
</protein>
<gene>
    <name evidence="6" type="ORF">METZ01_LOCUS27778</name>
</gene>
<dbReference type="InterPro" id="IPR011251">
    <property type="entry name" value="Luciferase-like_dom"/>
</dbReference>
<organism evidence="6">
    <name type="scientific">marine metagenome</name>
    <dbReference type="NCBI Taxonomy" id="408172"/>
    <lineage>
        <taxon>unclassified sequences</taxon>
        <taxon>metagenomes</taxon>
        <taxon>ecological metagenomes</taxon>
    </lineage>
</organism>
<dbReference type="InterPro" id="IPR036661">
    <property type="entry name" value="Luciferase-like_sf"/>
</dbReference>
<evidence type="ECO:0000256" key="3">
    <source>
        <dbReference type="ARBA" id="ARBA00023002"/>
    </source>
</evidence>
<dbReference type="EMBL" id="UINC01001227">
    <property type="protein sequence ID" value="SUZ74924.1"/>
    <property type="molecule type" value="Genomic_DNA"/>
</dbReference>
<keyword evidence="4" id="KW-0503">Monooxygenase</keyword>
<reference evidence="6" key="1">
    <citation type="submission" date="2018-05" db="EMBL/GenBank/DDBJ databases">
        <authorList>
            <person name="Lanie J.A."/>
            <person name="Ng W.-L."/>
            <person name="Kazmierczak K.M."/>
            <person name="Andrzejewski T.M."/>
            <person name="Davidsen T.M."/>
            <person name="Wayne K.J."/>
            <person name="Tettelin H."/>
            <person name="Glass J.I."/>
            <person name="Rusch D."/>
            <person name="Podicherti R."/>
            <person name="Tsui H.-C.T."/>
            <person name="Winkler M.E."/>
        </authorList>
    </citation>
    <scope>NUCLEOTIDE SEQUENCE</scope>
</reference>
<sequence length="373" mass="41365">MRNINSPRVGVPVTLLRTSTLANIMPVDRTVLVSLAGPTRQARLVKRVWFVIIVRSARQLIVGKGSVMEFGVQVNVYRTNWDAVKASVEAMEAGDWDSVWFADHFIPPGANHEQEALTAFEGLSAIAFAGGMTKKLRLGNLVLGNTYRNPGLTAKIAGTIDTMSQGRFTLAIGAGWYKREHEAYGWTFPSMKERQDRFEEACEIIRLLVHTEDPVDFNGTYYQIDKARLSPGSYDKPIPIMVGGTGPKRTLRTLAKFGDVMNLDGWAGGGMSLEYYQHKAQILDQHCEDVGRDPAEIRRTLLMPCYLTEDQEMIDRVVKGLGPGTVAGSRQYIVDRIGGFQDAGIAEIMFGGVPSGDVEMLKRFEEQIVSAFR</sequence>
<proteinExistence type="predicted"/>
<evidence type="ECO:0000256" key="2">
    <source>
        <dbReference type="ARBA" id="ARBA00022643"/>
    </source>
</evidence>
<dbReference type="GO" id="GO:0008726">
    <property type="term" value="F:alkanesulfonate monooxygenase activity"/>
    <property type="evidence" value="ECO:0007669"/>
    <property type="project" value="TreeGrafter"/>
</dbReference>
<keyword evidence="2" id="KW-0288">FMN</keyword>
<name>A0A381Q7T4_9ZZZZ</name>
<feature type="domain" description="Luciferase-like" evidence="5">
    <location>
        <begin position="78"/>
        <end position="318"/>
    </location>
</feature>
<keyword evidence="1" id="KW-0285">Flavoprotein</keyword>